<dbReference type="InterPro" id="IPR046346">
    <property type="entry name" value="Aminoacid_DH-like_N_sf"/>
</dbReference>
<sequence length="283" mass="30460">MIKLGLVGRAISQSSSPDLHKLLGDLYGYELDYQLHEPDNESPAALQATLAELVRSGYRGCNVTYPYKQAALKLADKIKPSAALVGSTNTLLFGESIIAANTDYSGFIRGYRARFAEEPAGKVLLIGAGGVGRAIAFGLFEVGATEVFISDLDVNSAHSLAEAINAKGFKASVADKEKIADIARDVDGLVNCTPVGHYKSPGIPLDKELFGGQQWAFDAVYTPLDTEFLIEANRHGLRLMSGFDLFIYQGIDAFEIFVGAQVDAGKALASFQKKYGLQSELLR</sequence>
<dbReference type="Pfam" id="PF08501">
    <property type="entry name" value="Shikimate_dh_N"/>
    <property type="match status" value="1"/>
</dbReference>
<dbReference type="Gene3D" id="3.40.50.10860">
    <property type="entry name" value="Leucine Dehydrogenase, chain A, domain 1"/>
    <property type="match status" value="1"/>
</dbReference>
<keyword evidence="3" id="KW-0560">Oxidoreductase</keyword>
<dbReference type="SUPFAM" id="SSF53223">
    <property type="entry name" value="Aminoacid dehydrogenase-like, N-terminal domain"/>
    <property type="match status" value="1"/>
</dbReference>
<dbReference type="CDD" id="cd01065">
    <property type="entry name" value="NAD_bind_Shikimate_DH"/>
    <property type="match status" value="1"/>
</dbReference>
<dbReference type="PANTHER" id="PTHR21089">
    <property type="entry name" value="SHIKIMATE DEHYDROGENASE"/>
    <property type="match status" value="1"/>
</dbReference>
<dbReference type="GO" id="GO:0019632">
    <property type="term" value="P:shikimate metabolic process"/>
    <property type="evidence" value="ECO:0007669"/>
    <property type="project" value="TreeGrafter"/>
</dbReference>
<gene>
    <name evidence="6" type="ORF">SAMN05444390_101104</name>
</gene>
<dbReference type="AlphaFoldDB" id="A0A1H5TKM4"/>
<evidence type="ECO:0000256" key="3">
    <source>
        <dbReference type="ARBA" id="ARBA00023002"/>
    </source>
</evidence>
<dbReference type="PANTHER" id="PTHR21089:SF1">
    <property type="entry name" value="BIFUNCTIONAL 3-DEHYDROQUINATE DEHYDRATASE_SHIKIMATE DEHYDROGENASE, CHLOROPLASTIC"/>
    <property type="match status" value="1"/>
</dbReference>
<name>A0A1H5TKM4_9GAMM</name>
<reference evidence="6 7" key="1">
    <citation type="submission" date="2016-10" db="EMBL/GenBank/DDBJ databases">
        <authorList>
            <person name="de Groot N.N."/>
        </authorList>
    </citation>
    <scope>NUCLEOTIDE SEQUENCE [LARGE SCALE GENOMIC DNA]</scope>
    <source>
        <strain evidence="6 7">DSM 22012</strain>
    </source>
</reference>
<dbReference type="Proteomes" id="UP000236745">
    <property type="component" value="Unassembled WGS sequence"/>
</dbReference>
<dbReference type="GO" id="GO:0005829">
    <property type="term" value="C:cytosol"/>
    <property type="evidence" value="ECO:0007669"/>
    <property type="project" value="TreeGrafter"/>
</dbReference>
<protein>
    <submittedName>
        <fullName evidence="6">Shikimate dehydrogenase</fullName>
    </submittedName>
</protein>
<keyword evidence="7" id="KW-1185">Reference proteome</keyword>
<evidence type="ECO:0000256" key="2">
    <source>
        <dbReference type="ARBA" id="ARBA00022857"/>
    </source>
</evidence>
<evidence type="ECO:0000313" key="6">
    <source>
        <dbReference type="EMBL" id="SEF63349.1"/>
    </source>
</evidence>
<dbReference type="GO" id="GO:0050661">
    <property type="term" value="F:NADP binding"/>
    <property type="evidence" value="ECO:0007669"/>
    <property type="project" value="TreeGrafter"/>
</dbReference>
<dbReference type="RefSeq" id="WP_104001136.1">
    <property type="nucleotide sequence ID" value="NZ_FNVQ01000001.1"/>
</dbReference>
<feature type="domain" description="Shikimate dehydrogenase substrate binding N-terminal" evidence="5">
    <location>
        <begin position="6"/>
        <end position="91"/>
    </location>
</feature>
<dbReference type="SUPFAM" id="SSF51735">
    <property type="entry name" value="NAD(P)-binding Rossmann-fold domains"/>
    <property type="match status" value="1"/>
</dbReference>
<proteinExistence type="predicted"/>
<keyword evidence="2" id="KW-0521">NADP</keyword>
<dbReference type="GO" id="GO:0009073">
    <property type="term" value="P:aromatic amino acid family biosynthetic process"/>
    <property type="evidence" value="ECO:0007669"/>
    <property type="project" value="UniProtKB-KW"/>
</dbReference>
<dbReference type="OrthoDB" id="9792692at2"/>
<dbReference type="Gene3D" id="3.40.50.720">
    <property type="entry name" value="NAD(P)-binding Rossmann-like Domain"/>
    <property type="match status" value="1"/>
</dbReference>
<dbReference type="GO" id="GO:0009423">
    <property type="term" value="P:chorismate biosynthetic process"/>
    <property type="evidence" value="ECO:0007669"/>
    <property type="project" value="TreeGrafter"/>
</dbReference>
<keyword evidence="4" id="KW-0028">Amino-acid biosynthesis</keyword>
<keyword evidence="4" id="KW-0057">Aromatic amino acid biosynthesis</keyword>
<dbReference type="InterPro" id="IPR036291">
    <property type="entry name" value="NAD(P)-bd_dom_sf"/>
</dbReference>
<evidence type="ECO:0000313" key="7">
    <source>
        <dbReference type="Proteomes" id="UP000236745"/>
    </source>
</evidence>
<evidence type="ECO:0000259" key="5">
    <source>
        <dbReference type="Pfam" id="PF08501"/>
    </source>
</evidence>
<dbReference type="GO" id="GO:0004764">
    <property type="term" value="F:shikimate 3-dehydrogenase (NADP+) activity"/>
    <property type="evidence" value="ECO:0007669"/>
    <property type="project" value="InterPro"/>
</dbReference>
<comment type="pathway">
    <text evidence="1">Metabolic intermediate biosynthesis; chorismate biosynthesis; chorismate from D-erythrose 4-phosphate and phosphoenolpyruvate: step 4/7.</text>
</comment>
<evidence type="ECO:0000256" key="4">
    <source>
        <dbReference type="ARBA" id="ARBA00023141"/>
    </source>
</evidence>
<organism evidence="6 7">
    <name type="scientific">Marinobacterium lutimaris</name>
    <dbReference type="NCBI Taxonomy" id="568106"/>
    <lineage>
        <taxon>Bacteria</taxon>
        <taxon>Pseudomonadati</taxon>
        <taxon>Pseudomonadota</taxon>
        <taxon>Gammaproteobacteria</taxon>
        <taxon>Oceanospirillales</taxon>
        <taxon>Oceanospirillaceae</taxon>
        <taxon>Marinobacterium</taxon>
    </lineage>
</organism>
<dbReference type="InterPro" id="IPR022893">
    <property type="entry name" value="Shikimate_DH_fam"/>
</dbReference>
<accession>A0A1H5TKM4</accession>
<dbReference type="EMBL" id="FNVQ01000001">
    <property type="protein sequence ID" value="SEF63349.1"/>
    <property type="molecule type" value="Genomic_DNA"/>
</dbReference>
<dbReference type="InterPro" id="IPR013708">
    <property type="entry name" value="Shikimate_DH-bd_N"/>
</dbReference>
<evidence type="ECO:0000256" key="1">
    <source>
        <dbReference type="ARBA" id="ARBA00004871"/>
    </source>
</evidence>